<dbReference type="EMBL" id="JBIMSN010000133">
    <property type="protein sequence ID" value="MFH5232098.1"/>
    <property type="molecule type" value="Genomic_DNA"/>
</dbReference>
<evidence type="ECO:0000313" key="3">
    <source>
        <dbReference type="EMBL" id="MFH5245361.1"/>
    </source>
</evidence>
<sequence>MSVLQSVFGRWSAGIRAAIAFGLPAVIAVAAGFPHQALIIFCGAFAVLYGEGQPYRARAGRVLGAGATILVAVGLGALAGDVVRGTAFADDVASVQLVEVVVLTAVAVFGTYVNDAGQLVHLARSSSFSSVRSASVCRVPTSRRYRSWCAPQSASDPRLSCRWPASFVTPANRSAQRSFVPWN</sequence>
<comment type="caution">
    <text evidence="2">The sequence shown here is derived from an EMBL/GenBank/DDBJ whole genome shotgun (WGS) entry which is preliminary data.</text>
</comment>
<organism evidence="2 5">
    <name type="scientific">Antrihabitans spumae</name>
    <dbReference type="NCBI Taxonomy" id="3373370"/>
    <lineage>
        <taxon>Bacteria</taxon>
        <taxon>Bacillati</taxon>
        <taxon>Actinomycetota</taxon>
        <taxon>Actinomycetes</taxon>
        <taxon>Mycobacteriales</taxon>
        <taxon>Nocardiaceae</taxon>
        <taxon>Antrihabitans</taxon>
    </lineage>
</organism>
<feature type="transmembrane region" description="Helical" evidence="1">
    <location>
        <begin position="92"/>
        <end position="114"/>
    </location>
</feature>
<keyword evidence="1" id="KW-0812">Transmembrane</keyword>
<dbReference type="Proteomes" id="UP001609219">
    <property type="component" value="Unassembled WGS sequence"/>
</dbReference>
<evidence type="ECO:0000256" key="1">
    <source>
        <dbReference type="SAM" id="Phobius"/>
    </source>
</evidence>
<evidence type="ECO:0000313" key="4">
    <source>
        <dbReference type="Proteomes" id="UP001609176"/>
    </source>
</evidence>
<accession>A0ABW7KAN6</accession>
<keyword evidence="1" id="KW-1133">Transmembrane helix</keyword>
<feature type="transmembrane region" description="Helical" evidence="1">
    <location>
        <begin position="20"/>
        <end position="50"/>
    </location>
</feature>
<protein>
    <recommendedName>
        <fullName evidence="6">FUSC family protein</fullName>
    </recommendedName>
</protein>
<gene>
    <name evidence="3" type="ORF">ACHIPV_26290</name>
    <name evidence="2" type="ORF">ACHIRB_26525</name>
</gene>
<dbReference type="EMBL" id="JBIMSP010000071">
    <property type="protein sequence ID" value="MFH5245361.1"/>
    <property type="molecule type" value="Genomic_DNA"/>
</dbReference>
<evidence type="ECO:0000313" key="2">
    <source>
        <dbReference type="EMBL" id="MFH5232098.1"/>
    </source>
</evidence>
<dbReference type="RefSeq" id="WP_395126202.1">
    <property type="nucleotide sequence ID" value="NZ_JBIMSN010000133.1"/>
</dbReference>
<evidence type="ECO:0008006" key="6">
    <source>
        <dbReference type="Google" id="ProtNLM"/>
    </source>
</evidence>
<evidence type="ECO:0000313" key="5">
    <source>
        <dbReference type="Proteomes" id="UP001609219"/>
    </source>
</evidence>
<keyword evidence="5" id="KW-1185">Reference proteome</keyword>
<name>A0ABW7KAN6_9NOCA</name>
<proteinExistence type="predicted"/>
<reference evidence="4 5" key="1">
    <citation type="submission" date="2024-10" db="EMBL/GenBank/DDBJ databases">
        <authorList>
            <person name="Riesco R."/>
        </authorList>
    </citation>
    <scope>NUCLEOTIDE SEQUENCE [LARGE SCALE GENOMIC DNA]</scope>
    <source>
        <strain evidence="3 4">NCIMB 15448</strain>
        <strain evidence="2 5">NCIMB 15450</strain>
    </source>
</reference>
<dbReference type="Proteomes" id="UP001609176">
    <property type="component" value="Unassembled WGS sequence"/>
</dbReference>
<feature type="transmembrane region" description="Helical" evidence="1">
    <location>
        <begin position="62"/>
        <end position="80"/>
    </location>
</feature>
<keyword evidence="1" id="KW-0472">Membrane</keyword>